<organism evidence="3">
    <name type="scientific">marine sediment metagenome</name>
    <dbReference type="NCBI Taxonomy" id="412755"/>
    <lineage>
        <taxon>unclassified sequences</taxon>
        <taxon>metagenomes</taxon>
        <taxon>ecological metagenomes</taxon>
    </lineage>
</organism>
<comment type="caution">
    <text evidence="3">The sequence shown here is derived from an EMBL/GenBank/DDBJ whole genome shotgun (WGS) entry which is preliminary data.</text>
</comment>
<name>X1HPK8_9ZZZZ</name>
<feature type="transmembrane region" description="Helical" evidence="2">
    <location>
        <begin position="194"/>
        <end position="215"/>
    </location>
</feature>
<keyword evidence="2" id="KW-0472">Membrane</keyword>
<evidence type="ECO:0000256" key="2">
    <source>
        <dbReference type="SAM" id="Phobius"/>
    </source>
</evidence>
<dbReference type="Pfam" id="PF01066">
    <property type="entry name" value="CDP-OH_P_transf"/>
    <property type="match status" value="1"/>
</dbReference>
<feature type="transmembrane region" description="Helical" evidence="2">
    <location>
        <begin position="16"/>
        <end position="33"/>
    </location>
</feature>
<evidence type="ECO:0008006" key="4">
    <source>
        <dbReference type="Google" id="ProtNLM"/>
    </source>
</evidence>
<feature type="transmembrane region" description="Helical" evidence="2">
    <location>
        <begin position="162"/>
        <end position="182"/>
    </location>
</feature>
<gene>
    <name evidence="3" type="ORF">S03H2_38794</name>
</gene>
<dbReference type="GO" id="GO:0016780">
    <property type="term" value="F:phosphotransferase activity, for other substituted phosphate groups"/>
    <property type="evidence" value="ECO:0007669"/>
    <property type="project" value="InterPro"/>
</dbReference>
<proteinExistence type="predicted"/>
<keyword evidence="2" id="KW-1133">Transmembrane helix</keyword>
<keyword evidence="2" id="KW-0812">Transmembrane</keyword>
<sequence>MSTNSSIPSLLKIKDYVTLIGTTLGIIALIYGSFGTIHFLSLSFFLISLTLGTDLIDGYIARKTGTVNEMGKELDSLSDSLTFGIVPAVLYFQAFKTGTFYDYLLIIGCICFALGAVLRLARFNILADQGYMGVPTPVSCLLIIAFFYANYFYAIAYGSLKFLAIANFVVPFLLAFIGWLNITTYIKFAEKGKSVYYLFIMFAPLAPIFGLIGILNPTPLVSIIVSLIFIISFIILLGWVTLHSFLLNLLQKGK</sequence>
<dbReference type="InterPro" id="IPR000462">
    <property type="entry name" value="CDP-OH_P_trans"/>
</dbReference>
<feature type="transmembrane region" description="Helical" evidence="2">
    <location>
        <begin position="133"/>
        <end position="156"/>
    </location>
</feature>
<dbReference type="GO" id="GO:0016020">
    <property type="term" value="C:membrane"/>
    <property type="evidence" value="ECO:0007669"/>
    <property type="project" value="InterPro"/>
</dbReference>
<dbReference type="AlphaFoldDB" id="X1HPK8"/>
<protein>
    <recommendedName>
        <fullName evidence="4">CDP-alcohol phosphatidyltransferase C-terminal domain-containing protein</fullName>
    </recommendedName>
</protein>
<accession>X1HPK8</accession>
<feature type="transmembrane region" description="Helical" evidence="2">
    <location>
        <begin position="39"/>
        <end position="56"/>
    </location>
</feature>
<dbReference type="EMBL" id="BARU01023938">
    <property type="protein sequence ID" value="GAH58960.1"/>
    <property type="molecule type" value="Genomic_DNA"/>
</dbReference>
<dbReference type="Gene3D" id="1.20.120.1760">
    <property type="match status" value="1"/>
</dbReference>
<dbReference type="InterPro" id="IPR048254">
    <property type="entry name" value="CDP_ALCOHOL_P_TRANSF_CS"/>
</dbReference>
<feature type="transmembrane region" description="Helical" evidence="2">
    <location>
        <begin position="100"/>
        <end position="121"/>
    </location>
</feature>
<keyword evidence="1" id="KW-0808">Transferase</keyword>
<evidence type="ECO:0000256" key="1">
    <source>
        <dbReference type="ARBA" id="ARBA00022679"/>
    </source>
</evidence>
<feature type="transmembrane region" description="Helical" evidence="2">
    <location>
        <begin position="221"/>
        <end position="250"/>
    </location>
</feature>
<dbReference type="InterPro" id="IPR043130">
    <property type="entry name" value="CDP-OH_PTrfase_TM_dom"/>
</dbReference>
<dbReference type="PROSITE" id="PS00379">
    <property type="entry name" value="CDP_ALCOHOL_P_TRANSF"/>
    <property type="match status" value="1"/>
</dbReference>
<reference evidence="3" key="1">
    <citation type="journal article" date="2014" name="Front. Microbiol.">
        <title>High frequency of phylogenetically diverse reductive dehalogenase-homologous genes in deep subseafloor sedimentary metagenomes.</title>
        <authorList>
            <person name="Kawai M."/>
            <person name="Futagami T."/>
            <person name="Toyoda A."/>
            <person name="Takaki Y."/>
            <person name="Nishi S."/>
            <person name="Hori S."/>
            <person name="Arai W."/>
            <person name="Tsubouchi T."/>
            <person name="Morono Y."/>
            <person name="Uchiyama I."/>
            <person name="Ito T."/>
            <person name="Fujiyama A."/>
            <person name="Inagaki F."/>
            <person name="Takami H."/>
        </authorList>
    </citation>
    <scope>NUCLEOTIDE SEQUENCE</scope>
    <source>
        <strain evidence="3">Expedition CK06-06</strain>
    </source>
</reference>
<dbReference type="GO" id="GO:0008654">
    <property type="term" value="P:phospholipid biosynthetic process"/>
    <property type="evidence" value="ECO:0007669"/>
    <property type="project" value="InterPro"/>
</dbReference>
<evidence type="ECO:0000313" key="3">
    <source>
        <dbReference type="EMBL" id="GAH58960.1"/>
    </source>
</evidence>